<gene>
    <name evidence="2" type="ORF">PIB30_088241</name>
</gene>
<accession>A0ABU6VVI6</accession>
<dbReference type="EMBL" id="JASCZI010152626">
    <property type="protein sequence ID" value="MED6176441.1"/>
    <property type="molecule type" value="Genomic_DNA"/>
</dbReference>
<evidence type="ECO:0000313" key="2">
    <source>
        <dbReference type="EMBL" id="MED6176441.1"/>
    </source>
</evidence>
<organism evidence="2 3">
    <name type="scientific">Stylosanthes scabra</name>
    <dbReference type="NCBI Taxonomy" id="79078"/>
    <lineage>
        <taxon>Eukaryota</taxon>
        <taxon>Viridiplantae</taxon>
        <taxon>Streptophyta</taxon>
        <taxon>Embryophyta</taxon>
        <taxon>Tracheophyta</taxon>
        <taxon>Spermatophyta</taxon>
        <taxon>Magnoliopsida</taxon>
        <taxon>eudicotyledons</taxon>
        <taxon>Gunneridae</taxon>
        <taxon>Pentapetalae</taxon>
        <taxon>rosids</taxon>
        <taxon>fabids</taxon>
        <taxon>Fabales</taxon>
        <taxon>Fabaceae</taxon>
        <taxon>Papilionoideae</taxon>
        <taxon>50 kb inversion clade</taxon>
        <taxon>dalbergioids sensu lato</taxon>
        <taxon>Dalbergieae</taxon>
        <taxon>Pterocarpus clade</taxon>
        <taxon>Stylosanthes</taxon>
    </lineage>
</organism>
<sequence length="157" mass="18299">MDAVNLDCLRPMDQVSEDPKQISQECNNVGVEPPYDDPRNPSSEPCPLNLSRMPLKEKRKTERRWWMKCSTLLVMDACRQSVEEEDPTAATMSKSDIVEEEECDDRSRRRMAAMISKEKKKNVADDACRRCLLEMRQSEWSERWFGWFRSGGGGYLR</sequence>
<name>A0ABU6VVI6_9FABA</name>
<proteinExistence type="predicted"/>
<comment type="caution">
    <text evidence="2">The sequence shown here is derived from an EMBL/GenBank/DDBJ whole genome shotgun (WGS) entry which is preliminary data.</text>
</comment>
<reference evidence="2 3" key="1">
    <citation type="journal article" date="2023" name="Plants (Basel)">
        <title>Bridging the Gap: Combining Genomics and Transcriptomics Approaches to Understand Stylosanthes scabra, an Orphan Legume from the Brazilian Caatinga.</title>
        <authorList>
            <person name="Ferreira-Neto J.R.C."/>
            <person name="da Silva M.D."/>
            <person name="Binneck E."/>
            <person name="de Melo N.F."/>
            <person name="da Silva R.H."/>
            <person name="de Melo A.L.T.M."/>
            <person name="Pandolfi V."/>
            <person name="Bustamante F.O."/>
            <person name="Brasileiro-Vidal A.C."/>
            <person name="Benko-Iseppon A.M."/>
        </authorList>
    </citation>
    <scope>NUCLEOTIDE SEQUENCE [LARGE SCALE GENOMIC DNA]</scope>
    <source>
        <tissue evidence="2">Leaves</tissue>
    </source>
</reference>
<dbReference type="Proteomes" id="UP001341840">
    <property type="component" value="Unassembled WGS sequence"/>
</dbReference>
<evidence type="ECO:0000256" key="1">
    <source>
        <dbReference type="SAM" id="MobiDB-lite"/>
    </source>
</evidence>
<protein>
    <submittedName>
        <fullName evidence="2">Uncharacterized protein</fullName>
    </submittedName>
</protein>
<keyword evidence="3" id="KW-1185">Reference proteome</keyword>
<evidence type="ECO:0000313" key="3">
    <source>
        <dbReference type="Proteomes" id="UP001341840"/>
    </source>
</evidence>
<feature type="region of interest" description="Disordered" evidence="1">
    <location>
        <begin position="84"/>
        <end position="103"/>
    </location>
</feature>
<feature type="region of interest" description="Disordered" evidence="1">
    <location>
        <begin position="14"/>
        <end position="51"/>
    </location>
</feature>